<protein>
    <submittedName>
        <fullName evidence="1">Uncharacterized protein</fullName>
    </submittedName>
</protein>
<proteinExistence type="predicted"/>
<dbReference type="EMBL" id="CM046513">
    <property type="protein sequence ID" value="KAI8652451.1"/>
    <property type="molecule type" value="Genomic_DNA"/>
</dbReference>
<sequence length="326" mass="36242">MFGFPSEASWQHLVERSLKIALPEAIATKTPTTTVVIGLKAVVAAAVAYGINSALNARAMEGLLSKDTWDWTKEIVLITGGSSGMGQIMAKKFVAKKIKVIILDIVPPPDAEPNLLFYQTDITQPDAIKEAAEQIRKDVGDPTVLINNAGISLGMNLLDCNESQIRRMFEVNTMALFWTTREFLPDMVKKNHGHVVTMASMASFVTIAGNIDYSCSKVASLAFHEGLRQELKHRYNARNVQSSVVHPYWVRTPMTTNLMASPDFKDSIIEPEDVAELVVRQVLSGRGRQLIIPWTKGIATIVRAFPEWLQEMVRDSKSDILRNTQF</sequence>
<gene>
    <name evidence="1" type="ORF">NCS57_01309100</name>
</gene>
<comment type="caution">
    <text evidence="1">The sequence shown here is derived from an EMBL/GenBank/DDBJ whole genome shotgun (WGS) entry which is preliminary data.</text>
</comment>
<evidence type="ECO:0000313" key="1">
    <source>
        <dbReference type="EMBL" id="KAI8652451.1"/>
    </source>
</evidence>
<accession>A0ACC0QEM2</accession>
<evidence type="ECO:0000313" key="2">
    <source>
        <dbReference type="Proteomes" id="UP001065298"/>
    </source>
</evidence>
<name>A0ACC0QEM2_9HYPO</name>
<dbReference type="Proteomes" id="UP001065298">
    <property type="component" value="Chromosome 11"/>
</dbReference>
<keyword evidence="2" id="KW-1185">Reference proteome</keyword>
<reference evidence="1" key="1">
    <citation type="submission" date="2022-06" db="EMBL/GenBank/DDBJ databases">
        <title>Fusarium solani species complex genomes reveal bases of compartmentalisation and animal pathogenesis.</title>
        <authorList>
            <person name="Tsai I.J."/>
        </authorList>
    </citation>
    <scope>NUCLEOTIDE SEQUENCE</scope>
    <source>
        <strain evidence="1">Fu6.1</strain>
    </source>
</reference>
<organism evidence="1 2">
    <name type="scientific">Fusarium keratoplasticum</name>
    <dbReference type="NCBI Taxonomy" id="1328300"/>
    <lineage>
        <taxon>Eukaryota</taxon>
        <taxon>Fungi</taxon>
        <taxon>Dikarya</taxon>
        <taxon>Ascomycota</taxon>
        <taxon>Pezizomycotina</taxon>
        <taxon>Sordariomycetes</taxon>
        <taxon>Hypocreomycetidae</taxon>
        <taxon>Hypocreales</taxon>
        <taxon>Nectriaceae</taxon>
        <taxon>Fusarium</taxon>
        <taxon>Fusarium solani species complex</taxon>
    </lineage>
</organism>